<dbReference type="EMBL" id="NBSK02000004">
    <property type="protein sequence ID" value="KAJ0209776.1"/>
    <property type="molecule type" value="Genomic_DNA"/>
</dbReference>
<dbReference type="AlphaFoldDB" id="A0A9R1VNT7"/>
<dbReference type="Proteomes" id="UP000235145">
    <property type="component" value="Unassembled WGS sequence"/>
</dbReference>
<keyword evidence="3" id="KW-1185">Reference proteome</keyword>
<reference evidence="2 3" key="1">
    <citation type="journal article" date="2017" name="Nat. Commun.">
        <title>Genome assembly with in vitro proximity ligation data and whole-genome triplication in lettuce.</title>
        <authorList>
            <person name="Reyes-Chin-Wo S."/>
            <person name="Wang Z."/>
            <person name="Yang X."/>
            <person name="Kozik A."/>
            <person name="Arikit S."/>
            <person name="Song C."/>
            <person name="Xia L."/>
            <person name="Froenicke L."/>
            <person name="Lavelle D.O."/>
            <person name="Truco M.J."/>
            <person name="Xia R."/>
            <person name="Zhu S."/>
            <person name="Xu C."/>
            <person name="Xu H."/>
            <person name="Xu X."/>
            <person name="Cox K."/>
            <person name="Korf I."/>
            <person name="Meyers B.C."/>
            <person name="Michelmore R.W."/>
        </authorList>
    </citation>
    <scope>NUCLEOTIDE SEQUENCE [LARGE SCALE GENOMIC DNA]</scope>
    <source>
        <strain evidence="3">cv. Salinas</strain>
        <tissue evidence="2">Seedlings</tissue>
    </source>
</reference>
<evidence type="ECO:0000313" key="3">
    <source>
        <dbReference type="Proteomes" id="UP000235145"/>
    </source>
</evidence>
<comment type="caution">
    <text evidence="2">The sequence shown here is derived from an EMBL/GenBank/DDBJ whole genome shotgun (WGS) entry which is preliminary data.</text>
</comment>
<accession>A0A9R1VNT7</accession>
<feature type="region of interest" description="Disordered" evidence="1">
    <location>
        <begin position="711"/>
        <end position="771"/>
    </location>
</feature>
<dbReference type="PANTHER" id="PTHR31973:SF187">
    <property type="entry name" value="MUTATOR TRANSPOSASE MUDRA PROTEIN"/>
    <property type="match status" value="1"/>
</dbReference>
<protein>
    <recommendedName>
        <fullName evidence="4">MULE transposase domain-containing protein</fullName>
    </recommendedName>
</protein>
<evidence type="ECO:0008006" key="4">
    <source>
        <dbReference type="Google" id="ProtNLM"/>
    </source>
</evidence>
<evidence type="ECO:0000313" key="2">
    <source>
        <dbReference type="EMBL" id="KAJ0209776.1"/>
    </source>
</evidence>
<sequence length="807" mass="92680">METVDDFDTIDVELDEFFKHKQRSRCKDEFLNTLIDEAIDECTIPEINLNDFEGIEGDDEDKLQFQYSTHDPKVKWNNMKPVLGERYESPHQLKLCLTNYSISRGYPIRFNKCDSVRLVAVCASDPEKFQCTFVFLKEMIRKPNMKCTEMQAIIQRRFHCKVSWSKCYRAKCRAISLIDGKLSDHYTKVWDYGHELMRSNPRSTIQISVTVNPDNTTTFHRICTCFKAIKEGWKVGCRRVIGLDGRQCKGELLTSIGRDANNHVYPIAWAVVEIENKPNWQWFLELLHDDLELQGGFGFGLLEAVKVVLLHVEHRQCARHVYPNFIKVFSGIEFKMFNAIILDARKKPLLAMLEEIRLHMMERLFNLKQEARKWVNNVCPGPIKKMDEFAFDIKSWYVHPSDFNAFEVRNGFHSYGVNLEGMYCTSRLSELSGIPCVHAQATIIFTQQDLARFISKWFGKDKFLAMYDSKILHVNDSNIWEPTPYTKPLPPIERRMPGRPCMKRKRHVSEHQDRFYQVSHKGRTVQCQNCMQMGHNKVSCKNPSVKPTPKPKKKIGRPRLNPELTNCTRLGRSGGRGGRRGGGRGVRRGGRSGGRGSTSVYEEGESSGKKEPGIETQFVTQTTPNVESQFVTQTAPTVDSEHVPKTQEADVKIDVEGDGLDMADLDQILHDLSYIRESKYSEAEILLCLNITQSQLKGFDALLHQSKQTAKDVPFVSEHVPETQEDNDENKEDSDYEDVVEESQVDNDEDGAEDDEEGVDDTQVRVRTQGRFRTRKLPERIIENMMKKIVADKKGIGMAPEKPLSLD</sequence>
<name>A0A9R1VNT7_LACSA</name>
<organism evidence="2 3">
    <name type="scientific">Lactuca sativa</name>
    <name type="common">Garden lettuce</name>
    <dbReference type="NCBI Taxonomy" id="4236"/>
    <lineage>
        <taxon>Eukaryota</taxon>
        <taxon>Viridiplantae</taxon>
        <taxon>Streptophyta</taxon>
        <taxon>Embryophyta</taxon>
        <taxon>Tracheophyta</taxon>
        <taxon>Spermatophyta</taxon>
        <taxon>Magnoliopsida</taxon>
        <taxon>eudicotyledons</taxon>
        <taxon>Gunneridae</taxon>
        <taxon>Pentapetalae</taxon>
        <taxon>asterids</taxon>
        <taxon>campanulids</taxon>
        <taxon>Asterales</taxon>
        <taxon>Asteraceae</taxon>
        <taxon>Cichorioideae</taxon>
        <taxon>Cichorieae</taxon>
        <taxon>Lactucinae</taxon>
        <taxon>Lactuca</taxon>
    </lineage>
</organism>
<feature type="region of interest" description="Disordered" evidence="1">
    <location>
        <begin position="537"/>
        <end position="615"/>
    </location>
</feature>
<feature type="compositionally biased region" description="Acidic residues" evidence="1">
    <location>
        <begin position="723"/>
        <end position="760"/>
    </location>
</feature>
<gene>
    <name evidence="2" type="ORF">LSAT_V11C400211240</name>
</gene>
<dbReference type="PANTHER" id="PTHR31973">
    <property type="entry name" value="POLYPROTEIN, PUTATIVE-RELATED"/>
    <property type="match status" value="1"/>
</dbReference>
<feature type="compositionally biased region" description="Basic residues" evidence="1">
    <location>
        <begin position="577"/>
        <end position="590"/>
    </location>
</feature>
<proteinExistence type="predicted"/>
<evidence type="ECO:0000256" key="1">
    <source>
        <dbReference type="SAM" id="MobiDB-lite"/>
    </source>
</evidence>